<accession>A0A835UC27</accession>
<evidence type="ECO:0000313" key="2">
    <source>
        <dbReference type="EMBL" id="KAG0455708.1"/>
    </source>
</evidence>
<evidence type="ECO:0000313" key="3">
    <source>
        <dbReference type="Proteomes" id="UP000639772"/>
    </source>
</evidence>
<sequence>MSSSINIPSLMHQKYSSPSPRCSFTEEQVKVETCTGTVRVSGSSSINQENKSYEKKVEKSKDVSFEEGACGGAFGVTKGPPSHDDCSICITPNYVQFLLVISHSLIELHLSFSSSVKRSSSRKLWKTTERTLLLKLNLL</sequence>
<proteinExistence type="predicted"/>
<protein>
    <submittedName>
        <fullName evidence="2">Uncharacterized protein</fullName>
    </submittedName>
</protein>
<evidence type="ECO:0000256" key="1">
    <source>
        <dbReference type="SAM" id="MobiDB-lite"/>
    </source>
</evidence>
<organism evidence="2 3">
    <name type="scientific">Vanilla planifolia</name>
    <name type="common">Vanilla</name>
    <dbReference type="NCBI Taxonomy" id="51239"/>
    <lineage>
        <taxon>Eukaryota</taxon>
        <taxon>Viridiplantae</taxon>
        <taxon>Streptophyta</taxon>
        <taxon>Embryophyta</taxon>
        <taxon>Tracheophyta</taxon>
        <taxon>Spermatophyta</taxon>
        <taxon>Magnoliopsida</taxon>
        <taxon>Liliopsida</taxon>
        <taxon>Asparagales</taxon>
        <taxon>Orchidaceae</taxon>
        <taxon>Vanilloideae</taxon>
        <taxon>Vanilleae</taxon>
        <taxon>Vanilla</taxon>
    </lineage>
</organism>
<dbReference type="EMBL" id="JADCNM010000013">
    <property type="protein sequence ID" value="KAG0455708.1"/>
    <property type="molecule type" value="Genomic_DNA"/>
</dbReference>
<reference evidence="2 3" key="1">
    <citation type="journal article" date="2020" name="Nat. Food">
        <title>A phased Vanilla planifolia genome enables genetic improvement of flavour and production.</title>
        <authorList>
            <person name="Hasing T."/>
            <person name="Tang H."/>
            <person name="Brym M."/>
            <person name="Khazi F."/>
            <person name="Huang T."/>
            <person name="Chambers A.H."/>
        </authorList>
    </citation>
    <scope>NUCLEOTIDE SEQUENCE [LARGE SCALE GENOMIC DNA]</scope>
    <source>
        <tissue evidence="2">Leaf</tissue>
    </source>
</reference>
<comment type="caution">
    <text evidence="2">The sequence shown here is derived from an EMBL/GenBank/DDBJ whole genome shotgun (WGS) entry which is preliminary data.</text>
</comment>
<gene>
    <name evidence="2" type="ORF">HPP92_023496</name>
</gene>
<feature type="region of interest" description="Disordered" evidence="1">
    <location>
        <begin position="1"/>
        <end position="21"/>
    </location>
</feature>
<dbReference type="AlphaFoldDB" id="A0A835UC27"/>
<dbReference type="Proteomes" id="UP000639772">
    <property type="component" value="Chromosome 13"/>
</dbReference>
<name>A0A835UC27_VANPL</name>